<evidence type="ECO:0000313" key="2">
    <source>
        <dbReference type="EMBL" id="WPU66676.1"/>
    </source>
</evidence>
<dbReference type="AlphaFoldDB" id="A0AAX4HUL8"/>
<protein>
    <recommendedName>
        <fullName evidence="4">Lipoprotein</fullName>
    </recommendedName>
</protein>
<organism evidence="2 3">
    <name type="scientific">Peredibacter starrii</name>
    <dbReference type="NCBI Taxonomy" id="28202"/>
    <lineage>
        <taxon>Bacteria</taxon>
        <taxon>Pseudomonadati</taxon>
        <taxon>Bdellovibrionota</taxon>
        <taxon>Bacteriovoracia</taxon>
        <taxon>Bacteriovoracales</taxon>
        <taxon>Bacteriovoracaceae</taxon>
        <taxon>Peredibacter</taxon>
    </lineage>
</organism>
<name>A0AAX4HUL8_9BACT</name>
<accession>A0AAX4HUL8</accession>
<evidence type="ECO:0000256" key="1">
    <source>
        <dbReference type="SAM" id="SignalP"/>
    </source>
</evidence>
<keyword evidence="3" id="KW-1185">Reference proteome</keyword>
<proteinExistence type="predicted"/>
<sequence>MQMINNLFLTLTLLLVSCASNSKYQAVTMAGPLTTYARGDHRIDVILINGGLKICPQDEGEIRNGFYSPIRSKSNYTLRFERQRNCFWAPMNIDRKKSYRVYVMVEELNKGPREVMFEF</sequence>
<dbReference type="EMBL" id="CP139487">
    <property type="protein sequence ID" value="WPU66676.1"/>
    <property type="molecule type" value="Genomic_DNA"/>
</dbReference>
<feature type="signal peptide" evidence="1">
    <location>
        <begin position="1"/>
        <end position="22"/>
    </location>
</feature>
<dbReference type="RefSeq" id="WP_321399129.1">
    <property type="nucleotide sequence ID" value="NZ_CP139487.1"/>
</dbReference>
<gene>
    <name evidence="2" type="ORF">SOO65_07950</name>
</gene>
<keyword evidence="1" id="KW-0732">Signal</keyword>
<evidence type="ECO:0008006" key="4">
    <source>
        <dbReference type="Google" id="ProtNLM"/>
    </source>
</evidence>
<feature type="chain" id="PRO_5043455597" description="Lipoprotein" evidence="1">
    <location>
        <begin position="23"/>
        <end position="119"/>
    </location>
</feature>
<reference evidence="2 3" key="1">
    <citation type="submission" date="2023-11" db="EMBL/GenBank/DDBJ databases">
        <title>Peredibacter starrii A3.12.</title>
        <authorList>
            <person name="Mitchell R.J."/>
        </authorList>
    </citation>
    <scope>NUCLEOTIDE SEQUENCE [LARGE SCALE GENOMIC DNA]</scope>
    <source>
        <strain evidence="2 3">A3.12</strain>
    </source>
</reference>
<dbReference type="Proteomes" id="UP001324634">
    <property type="component" value="Chromosome"/>
</dbReference>
<evidence type="ECO:0000313" key="3">
    <source>
        <dbReference type="Proteomes" id="UP001324634"/>
    </source>
</evidence>
<dbReference type="KEGG" id="psti:SOO65_07950"/>